<organism evidence="5 6">
    <name type="scientific">Mucilaginibacter agri</name>
    <dbReference type="NCBI Taxonomy" id="2695265"/>
    <lineage>
        <taxon>Bacteria</taxon>
        <taxon>Pseudomonadati</taxon>
        <taxon>Bacteroidota</taxon>
        <taxon>Sphingobacteriia</taxon>
        <taxon>Sphingobacteriales</taxon>
        <taxon>Sphingobacteriaceae</taxon>
        <taxon>Mucilaginibacter</taxon>
    </lineage>
</organism>
<feature type="domain" description="Gliding motility-associated protein GldM C-terminal" evidence="1">
    <location>
        <begin position="404"/>
        <end position="503"/>
    </location>
</feature>
<evidence type="ECO:0000259" key="3">
    <source>
        <dbReference type="Pfam" id="PF21601"/>
    </source>
</evidence>
<dbReference type="Pfam" id="PF21602">
    <property type="entry name" value="GldM_3rd"/>
    <property type="match status" value="1"/>
</dbReference>
<dbReference type="InterPro" id="IPR048405">
    <property type="entry name" value="GldM_Ig-like-1"/>
</dbReference>
<dbReference type="Pfam" id="PF12081">
    <property type="entry name" value="GldM_1st"/>
    <property type="match status" value="1"/>
</dbReference>
<dbReference type="InterPro" id="IPR048406">
    <property type="entry name" value="GldM_Ig-like-2"/>
</dbReference>
<dbReference type="Proteomes" id="UP000638732">
    <property type="component" value="Unassembled WGS sequence"/>
</dbReference>
<protein>
    <submittedName>
        <fullName evidence="5">Gliding motility protein GldM</fullName>
    </submittedName>
</protein>
<dbReference type="AlphaFoldDB" id="A0A965ZKY5"/>
<dbReference type="Pfam" id="PF21601">
    <property type="entry name" value="GldM_2nd"/>
    <property type="match status" value="1"/>
</dbReference>
<keyword evidence="6" id="KW-1185">Reference proteome</keyword>
<evidence type="ECO:0000313" key="6">
    <source>
        <dbReference type="Proteomes" id="UP000638732"/>
    </source>
</evidence>
<sequence length="510" mass="54975">MAGGKETPRQRMMGILYLVLLGLVALQIPDSLLDAFKNITESLSQSQTNVQTGINNTFDAFEKTKLKDQPERAKPIYDKAKQVSKVATDFTTYVEGLKKELIDVGGGYDETIHDYKGRSDMDISAHFMITQKHGEELRKQVDETREKLLSFLDEKDRQGVNISLNVVDPPRNGEVTRKTWQEATFGEGIPMGASITALTKLQVDAKNAENEIVKKILGKVDQAVVNLDKFSAVAVAPSSYVIAGQPYTAQVFLTASDSKSNPNITVNGASIPVKEGQGTYTVNTSKEGVFTWIGKISVKQNDGHTKDYQVTQTYQVAKPSAVVSPDKMNVLYIGVPNPLSVSAPGLPKDKLRLSITEGSISGSDGAFVANVKNPGTVKVTVSGEAAPGKTQTLGTSEFRVKRIPDPKAVFAGKSSGAVAAGNIKAQDKVFAKLENFEFDAKFNVTRFTLWIVKPRQDPIQLTGQGSDLSGAMKSAMATVTPGTRVIFANIVAVGPDGTQRGLDDISLLAN</sequence>
<dbReference type="InterPro" id="IPR019859">
    <property type="entry name" value="Motility-assoc_prot_GldM"/>
</dbReference>
<feature type="domain" description="Gliding motility-associated protein GldM first immunoglobulin-like" evidence="3">
    <location>
        <begin position="222"/>
        <end position="318"/>
    </location>
</feature>
<dbReference type="NCBIfam" id="TIGR03517">
    <property type="entry name" value="GldM_gliding"/>
    <property type="match status" value="1"/>
</dbReference>
<evidence type="ECO:0000313" key="5">
    <source>
        <dbReference type="EMBL" id="NCD71567.1"/>
    </source>
</evidence>
<accession>A0A965ZKY5</accession>
<evidence type="ECO:0000259" key="2">
    <source>
        <dbReference type="Pfam" id="PF12081"/>
    </source>
</evidence>
<comment type="caution">
    <text evidence="5">The sequence shown here is derived from an EMBL/GenBank/DDBJ whole genome shotgun (WGS) entry which is preliminary data.</text>
</comment>
<evidence type="ECO:0000259" key="1">
    <source>
        <dbReference type="Pfam" id="PF12080"/>
    </source>
</evidence>
<dbReference type="InterPro" id="IPR022719">
    <property type="entry name" value="Motility-assoc_prot_GldM_C"/>
</dbReference>
<gene>
    <name evidence="5" type="primary">gldM</name>
    <name evidence="5" type="ORF">GSY63_19535</name>
</gene>
<name>A0A965ZKY5_9SPHI</name>
<dbReference type="Pfam" id="PF12080">
    <property type="entry name" value="GldM_4th"/>
    <property type="match status" value="1"/>
</dbReference>
<reference evidence="5" key="2">
    <citation type="submission" date="2020-10" db="EMBL/GenBank/DDBJ databases">
        <title>Mucilaginibacter sp. nov., isolated from soil.</title>
        <authorList>
            <person name="Jeon C.O."/>
        </authorList>
    </citation>
    <scope>NUCLEOTIDE SEQUENCE</scope>
    <source>
        <strain evidence="5">R11</strain>
    </source>
</reference>
<evidence type="ECO:0000259" key="4">
    <source>
        <dbReference type="Pfam" id="PF21602"/>
    </source>
</evidence>
<dbReference type="EMBL" id="WWEO01000044">
    <property type="protein sequence ID" value="NCD71567.1"/>
    <property type="molecule type" value="Genomic_DNA"/>
</dbReference>
<proteinExistence type="predicted"/>
<reference evidence="5" key="1">
    <citation type="submission" date="2020-01" db="EMBL/GenBank/DDBJ databases">
        <authorList>
            <person name="Seo Y.L."/>
        </authorList>
    </citation>
    <scope>NUCLEOTIDE SEQUENCE</scope>
    <source>
        <strain evidence="5">R11</strain>
    </source>
</reference>
<feature type="domain" description="Gliding motility-associated protein GldM second immunoglobulin-like" evidence="4">
    <location>
        <begin position="320"/>
        <end position="401"/>
    </location>
</feature>
<dbReference type="RefSeq" id="WP_166587514.1">
    <property type="nucleotide sequence ID" value="NZ_WWEO01000044.1"/>
</dbReference>
<dbReference type="InterPro" id="IPR022720">
    <property type="entry name" value="Motility-assoc_prot_GldM_N"/>
</dbReference>
<feature type="domain" description="Gliding motility-associated protein GldM N-terminal" evidence="2">
    <location>
        <begin position="33"/>
        <end position="218"/>
    </location>
</feature>